<dbReference type="PANTHER" id="PTHR48051:SF1">
    <property type="entry name" value="RAS SUPPRESSOR PROTEIN 1"/>
    <property type="match status" value="1"/>
</dbReference>
<feature type="domain" description="Disease resistance R13L4/SHOC-2-like LRR" evidence="3">
    <location>
        <begin position="114"/>
        <end position="187"/>
    </location>
</feature>
<dbReference type="PROSITE" id="PS51450">
    <property type="entry name" value="LRR"/>
    <property type="match status" value="2"/>
</dbReference>
<organism evidence="4 5">
    <name type="scientific">Rotaria magnacalcarata</name>
    <dbReference type="NCBI Taxonomy" id="392030"/>
    <lineage>
        <taxon>Eukaryota</taxon>
        <taxon>Metazoa</taxon>
        <taxon>Spiralia</taxon>
        <taxon>Gnathifera</taxon>
        <taxon>Rotifera</taxon>
        <taxon>Eurotatoria</taxon>
        <taxon>Bdelloidea</taxon>
        <taxon>Philodinida</taxon>
        <taxon>Philodinidae</taxon>
        <taxon>Rotaria</taxon>
    </lineage>
</organism>
<sequence>MHSNEEITFQTRSKLDCSLYDNDHDILAAFPFHVDLNQKDAFYSTNANELVENQINRIVIQNETVLPLTFFCLERLTYFGIFNSRIIPFFSDNDADYQFPSEIERLASSLTSIVITNTKITQLPDEFGKLKHLWSLEMHNTGLVDLPNTFGNLTSLQFLRLNNNNFVSLPKTISNIESFNMIILDDNSRLRSLESFSGTRNLKHLYARNCVIDRIPYDVPDLEYLLLWNNNITNLYGIETLGYNTNANKTFVFDFNRINSIPPEIRAVRNLNHLSLSNNQLISLPMEIFQIDTLVSLRSSANAQPSGKNHPLEEILCEPLASFSATNVQW</sequence>
<dbReference type="GO" id="GO:0005737">
    <property type="term" value="C:cytoplasm"/>
    <property type="evidence" value="ECO:0007669"/>
    <property type="project" value="TreeGrafter"/>
</dbReference>
<evidence type="ECO:0000313" key="5">
    <source>
        <dbReference type="Proteomes" id="UP000663824"/>
    </source>
</evidence>
<dbReference type="InterPro" id="IPR003591">
    <property type="entry name" value="Leu-rich_rpt_typical-subtyp"/>
</dbReference>
<dbReference type="EMBL" id="CAJNRE010021228">
    <property type="protein sequence ID" value="CAF2253718.1"/>
    <property type="molecule type" value="Genomic_DNA"/>
</dbReference>
<dbReference type="Pfam" id="PF00560">
    <property type="entry name" value="LRR_1"/>
    <property type="match status" value="1"/>
</dbReference>
<keyword evidence="1" id="KW-0433">Leucine-rich repeat</keyword>
<evidence type="ECO:0000313" key="4">
    <source>
        <dbReference type="EMBL" id="CAF2253718.1"/>
    </source>
</evidence>
<dbReference type="InterPro" id="IPR032675">
    <property type="entry name" value="LRR_dom_sf"/>
</dbReference>
<accession>A0A817A4K0</accession>
<dbReference type="InterPro" id="IPR001611">
    <property type="entry name" value="Leu-rich_rpt"/>
</dbReference>
<dbReference type="Proteomes" id="UP000663824">
    <property type="component" value="Unassembled WGS sequence"/>
</dbReference>
<dbReference type="SMART" id="SM00369">
    <property type="entry name" value="LRR_TYP"/>
    <property type="match status" value="4"/>
</dbReference>
<dbReference type="Gene3D" id="3.80.10.10">
    <property type="entry name" value="Ribonuclease Inhibitor"/>
    <property type="match status" value="3"/>
</dbReference>
<dbReference type="InterPro" id="IPR050216">
    <property type="entry name" value="LRR_domain-containing"/>
</dbReference>
<evidence type="ECO:0000259" key="3">
    <source>
        <dbReference type="Pfam" id="PF23598"/>
    </source>
</evidence>
<dbReference type="SUPFAM" id="SSF52058">
    <property type="entry name" value="L domain-like"/>
    <property type="match status" value="1"/>
</dbReference>
<keyword evidence="2" id="KW-0677">Repeat</keyword>
<comment type="caution">
    <text evidence="4">The sequence shown here is derived from an EMBL/GenBank/DDBJ whole genome shotgun (WGS) entry which is preliminary data.</text>
</comment>
<name>A0A817A4K0_9BILA</name>
<dbReference type="PANTHER" id="PTHR48051">
    <property type="match status" value="1"/>
</dbReference>
<proteinExistence type="predicted"/>
<evidence type="ECO:0000256" key="1">
    <source>
        <dbReference type="ARBA" id="ARBA00022614"/>
    </source>
</evidence>
<protein>
    <recommendedName>
        <fullName evidence="3">Disease resistance R13L4/SHOC-2-like LRR domain-containing protein</fullName>
    </recommendedName>
</protein>
<dbReference type="AlphaFoldDB" id="A0A817A4K0"/>
<reference evidence="4" key="1">
    <citation type="submission" date="2021-02" db="EMBL/GenBank/DDBJ databases">
        <authorList>
            <person name="Nowell W R."/>
        </authorList>
    </citation>
    <scope>NUCLEOTIDE SEQUENCE</scope>
</reference>
<evidence type="ECO:0000256" key="2">
    <source>
        <dbReference type="ARBA" id="ARBA00022737"/>
    </source>
</evidence>
<gene>
    <name evidence="4" type="ORF">MBJ925_LOCUS38044</name>
</gene>
<dbReference type="InterPro" id="IPR055414">
    <property type="entry name" value="LRR_R13L4/SHOC2-like"/>
</dbReference>
<dbReference type="Pfam" id="PF23598">
    <property type="entry name" value="LRR_14"/>
    <property type="match status" value="1"/>
</dbReference>